<gene>
    <name evidence="3" type="ORF">Bca52824_033692</name>
</gene>
<dbReference type="InterPro" id="IPR011032">
    <property type="entry name" value="GroES-like_sf"/>
</dbReference>
<evidence type="ECO:0000313" key="4">
    <source>
        <dbReference type="Proteomes" id="UP000886595"/>
    </source>
</evidence>
<proteinExistence type="predicted"/>
<dbReference type="GO" id="GO:0006979">
    <property type="term" value="P:response to oxidative stress"/>
    <property type="evidence" value="ECO:0007669"/>
    <property type="project" value="TreeGrafter"/>
</dbReference>
<dbReference type="InterPro" id="IPR045010">
    <property type="entry name" value="MDR_fam"/>
</dbReference>
<dbReference type="Pfam" id="PF16884">
    <property type="entry name" value="ADH_N_2"/>
    <property type="match status" value="1"/>
</dbReference>
<dbReference type="Gene3D" id="3.90.180.10">
    <property type="entry name" value="Medium-chain alcohol dehydrogenases, catalytic domain"/>
    <property type="match status" value="1"/>
</dbReference>
<dbReference type="SUPFAM" id="SSF50129">
    <property type="entry name" value="GroES-like"/>
    <property type="match status" value="1"/>
</dbReference>
<dbReference type="PANTHER" id="PTHR43205:SF7">
    <property type="entry name" value="PROSTAGLANDIN REDUCTASE 1"/>
    <property type="match status" value="1"/>
</dbReference>
<dbReference type="GO" id="GO:0032440">
    <property type="term" value="F:2-alkenal reductase [NAD(P)H] activity"/>
    <property type="evidence" value="ECO:0007669"/>
    <property type="project" value="TreeGrafter"/>
</dbReference>
<keyword evidence="4" id="KW-1185">Reference proteome</keyword>
<protein>
    <recommendedName>
        <fullName evidence="2">Oxidoreductase N-terminal domain-containing protein</fullName>
    </recommendedName>
</protein>
<dbReference type="InterPro" id="IPR041694">
    <property type="entry name" value="ADH_N_2"/>
</dbReference>
<keyword evidence="1" id="KW-0560">Oxidoreductase</keyword>
<accession>A0A8X7V8S3</accession>
<sequence length="159" mass="17479">MISVVSNKQVIFRDYVSGFFSESDLLINSTTSSLKLPVGSMKALVKNLSLSCDPYMCNRTRKPDPSSPPTALSFTSVQPMSGFGVSKVMDSGHPAYKEGDLLWGAVGWEEYSAITPIPNLHFKIHQTDVPLSHYTGLLGMPGMTYYIVKQLVVVSRDLD</sequence>
<evidence type="ECO:0000259" key="2">
    <source>
        <dbReference type="Pfam" id="PF16884"/>
    </source>
</evidence>
<evidence type="ECO:0000313" key="3">
    <source>
        <dbReference type="EMBL" id="KAG2305041.1"/>
    </source>
</evidence>
<comment type="caution">
    <text evidence="3">The sequence shown here is derived from an EMBL/GenBank/DDBJ whole genome shotgun (WGS) entry which is preliminary data.</text>
</comment>
<dbReference type="Proteomes" id="UP000886595">
    <property type="component" value="Unassembled WGS sequence"/>
</dbReference>
<reference evidence="3 4" key="1">
    <citation type="submission" date="2020-02" db="EMBL/GenBank/DDBJ databases">
        <authorList>
            <person name="Ma Q."/>
            <person name="Huang Y."/>
            <person name="Song X."/>
            <person name="Pei D."/>
        </authorList>
    </citation>
    <scope>NUCLEOTIDE SEQUENCE [LARGE SCALE GENOMIC DNA]</scope>
    <source>
        <strain evidence="3">Sxm20200214</strain>
        <tissue evidence="3">Leaf</tissue>
    </source>
</reference>
<organism evidence="3 4">
    <name type="scientific">Brassica carinata</name>
    <name type="common">Ethiopian mustard</name>
    <name type="synonym">Abyssinian cabbage</name>
    <dbReference type="NCBI Taxonomy" id="52824"/>
    <lineage>
        <taxon>Eukaryota</taxon>
        <taxon>Viridiplantae</taxon>
        <taxon>Streptophyta</taxon>
        <taxon>Embryophyta</taxon>
        <taxon>Tracheophyta</taxon>
        <taxon>Spermatophyta</taxon>
        <taxon>Magnoliopsida</taxon>
        <taxon>eudicotyledons</taxon>
        <taxon>Gunneridae</taxon>
        <taxon>Pentapetalae</taxon>
        <taxon>rosids</taxon>
        <taxon>malvids</taxon>
        <taxon>Brassicales</taxon>
        <taxon>Brassicaceae</taxon>
        <taxon>Brassiceae</taxon>
        <taxon>Brassica</taxon>
    </lineage>
</organism>
<dbReference type="AlphaFoldDB" id="A0A8X7V8S3"/>
<dbReference type="EMBL" id="JAAMPC010000007">
    <property type="protein sequence ID" value="KAG2305041.1"/>
    <property type="molecule type" value="Genomic_DNA"/>
</dbReference>
<feature type="domain" description="Oxidoreductase N-terminal" evidence="2">
    <location>
        <begin position="8"/>
        <end position="114"/>
    </location>
</feature>
<dbReference type="PANTHER" id="PTHR43205">
    <property type="entry name" value="PROSTAGLANDIN REDUCTASE"/>
    <property type="match status" value="1"/>
</dbReference>
<evidence type="ECO:0000256" key="1">
    <source>
        <dbReference type="ARBA" id="ARBA00023002"/>
    </source>
</evidence>
<name>A0A8X7V8S3_BRACI</name>
<dbReference type="OrthoDB" id="809632at2759"/>